<dbReference type="HOGENOM" id="CLU_2464650_0_0_7"/>
<organism evidence="2 3">
    <name type="scientific">Geobacter sulfurreducens (strain ATCC 51573 / DSM 12127 / PCA)</name>
    <dbReference type="NCBI Taxonomy" id="243231"/>
    <lineage>
        <taxon>Bacteria</taxon>
        <taxon>Pseudomonadati</taxon>
        <taxon>Thermodesulfobacteriota</taxon>
        <taxon>Desulfuromonadia</taxon>
        <taxon>Geobacterales</taxon>
        <taxon>Geobacteraceae</taxon>
        <taxon>Geobacter</taxon>
    </lineage>
</organism>
<dbReference type="STRING" id="243231.GSU3551"/>
<dbReference type="Proteomes" id="UP000000577">
    <property type="component" value="Chromosome"/>
</dbReference>
<keyword evidence="3" id="KW-1185">Reference proteome</keyword>
<reference evidence="2 3" key="2">
    <citation type="journal article" date="2012" name="BMC Genomics">
        <title>Comparative genomic analysis of Geobacter sulfurreducens KN400, a strain with enhanced capacity for extracellular electron transfer and electricity production.</title>
        <authorList>
            <person name="Butler J.E."/>
            <person name="Young N.D."/>
            <person name="Aklujkar M."/>
            <person name="Lovley D.R."/>
        </authorList>
    </citation>
    <scope>NUCLEOTIDE SEQUENCE [LARGE SCALE GENOMIC DNA]</scope>
    <source>
        <strain evidence="3">ATCC 51573 / DSM 12127 / PCA</strain>
    </source>
</reference>
<evidence type="ECO:0000313" key="2">
    <source>
        <dbReference type="EMBL" id="AFP20451.1"/>
    </source>
</evidence>
<evidence type="ECO:0000313" key="3">
    <source>
        <dbReference type="Proteomes" id="UP000000577"/>
    </source>
</evidence>
<dbReference type="KEGG" id="gsu:GSU3551"/>
<evidence type="ECO:0000256" key="1">
    <source>
        <dbReference type="SAM" id="MobiDB-lite"/>
    </source>
</evidence>
<dbReference type="EMBL" id="AE017180">
    <property type="protein sequence ID" value="AFP20451.1"/>
    <property type="molecule type" value="Genomic_DNA"/>
</dbReference>
<dbReference type="AlphaFoldDB" id="I7FKA6"/>
<name>I7FKA6_GEOSL</name>
<accession>I7FKA6</accession>
<protein>
    <submittedName>
        <fullName evidence="2">Uncharacterized protein</fullName>
    </submittedName>
</protein>
<feature type="region of interest" description="Disordered" evidence="1">
    <location>
        <begin position="67"/>
        <end position="88"/>
    </location>
</feature>
<dbReference type="InParanoid" id="I7FKA6"/>
<sequence length="88" mass="9374">MPIATAQGPDCESGPFFVVSCQRVRTVFKQMCRLCHGSPTAAAGPAQRRGDFGDLLILLPGASTIPPTLRESPIPPSDGIGDFFRGMR</sequence>
<proteinExistence type="predicted"/>
<gene>
    <name evidence="2" type="ordered locus">GSU3551</name>
</gene>
<dbReference type="EnsemblBacteria" id="AFP20451">
    <property type="protein sequence ID" value="AFP20451"/>
    <property type="gene ID" value="GSU3551"/>
</dbReference>
<reference evidence="2 3" key="1">
    <citation type="journal article" date="2003" name="Science">
        <title>Genome of Geobacter sulfurreducens: metal reduction in subsurface environments.</title>
        <authorList>
            <person name="Methe B.A."/>
            <person name="Nelson K.E."/>
            <person name="Eisen J.A."/>
            <person name="Paulsen I.T."/>
            <person name="Nelson W."/>
            <person name="Heidelberg J.F."/>
            <person name="Wu D."/>
            <person name="Wu M."/>
            <person name="Ward N."/>
            <person name="Beanan M.J."/>
            <person name="Dodson R.J."/>
            <person name="Madupu R."/>
            <person name="Brinkac L.M."/>
            <person name="Daugherty S.C."/>
            <person name="DeBoy R.T."/>
            <person name="Durkin A.S."/>
            <person name="Gwinn M."/>
            <person name="Kolonay J.F."/>
            <person name="Sullivan S.A."/>
            <person name="Haft D.H."/>
            <person name="Selengut J."/>
            <person name="Davidsen T.M."/>
            <person name="Zafar N."/>
            <person name="White O."/>
            <person name="Tran B."/>
            <person name="Romero C."/>
            <person name="Forberger H.A."/>
            <person name="Weidman J."/>
            <person name="Khouri H."/>
            <person name="Feldblyum T.V."/>
            <person name="Utterback T.R."/>
            <person name="Van Aken S.E."/>
            <person name="Lovley D.R."/>
            <person name="Fraser C.M."/>
        </authorList>
    </citation>
    <scope>NUCLEOTIDE SEQUENCE [LARGE SCALE GENOMIC DNA]</scope>
    <source>
        <strain evidence="3">ATCC 51573 / DSM 12127 / PCA</strain>
    </source>
</reference>